<organism evidence="6 7">
    <name type="scientific">Parafrankia soli</name>
    <dbReference type="NCBI Taxonomy" id="2599596"/>
    <lineage>
        <taxon>Bacteria</taxon>
        <taxon>Bacillati</taxon>
        <taxon>Actinomycetota</taxon>
        <taxon>Actinomycetes</taxon>
        <taxon>Frankiales</taxon>
        <taxon>Frankiaceae</taxon>
        <taxon>Parafrankia</taxon>
    </lineage>
</organism>
<dbReference type="SUPFAM" id="SSF46689">
    <property type="entry name" value="Homeodomain-like"/>
    <property type="match status" value="1"/>
</dbReference>
<dbReference type="InterPro" id="IPR023851">
    <property type="entry name" value="Tscrpt_reg_TetR-type"/>
</dbReference>
<dbReference type="InterPro" id="IPR050109">
    <property type="entry name" value="HTH-type_TetR-like_transc_reg"/>
</dbReference>
<keyword evidence="7" id="KW-1185">Reference proteome</keyword>
<dbReference type="Pfam" id="PF00440">
    <property type="entry name" value="TetR_N"/>
    <property type="match status" value="1"/>
</dbReference>
<dbReference type="InterPro" id="IPR001647">
    <property type="entry name" value="HTH_TetR"/>
</dbReference>
<dbReference type="AlphaFoldDB" id="A0A1S1PE92"/>
<comment type="caution">
    <text evidence="6">The sequence shown here is derived from an EMBL/GenBank/DDBJ whole genome shotgun (WGS) entry which is preliminary data.</text>
</comment>
<evidence type="ECO:0000256" key="4">
    <source>
        <dbReference type="PROSITE-ProRule" id="PRU00335"/>
    </source>
</evidence>
<proteinExistence type="predicted"/>
<keyword evidence="1" id="KW-0805">Transcription regulation</keyword>
<dbReference type="PANTHER" id="PTHR30055">
    <property type="entry name" value="HTH-TYPE TRANSCRIPTIONAL REGULATOR RUTR"/>
    <property type="match status" value="1"/>
</dbReference>
<dbReference type="Pfam" id="PF17754">
    <property type="entry name" value="TetR_C_14"/>
    <property type="match status" value="1"/>
</dbReference>
<dbReference type="OrthoDB" id="8688418at2"/>
<dbReference type="PRINTS" id="PR00455">
    <property type="entry name" value="HTHTETR"/>
</dbReference>
<gene>
    <name evidence="6" type="ORF">BBK14_29400</name>
</gene>
<keyword evidence="2 4" id="KW-0238">DNA-binding</keyword>
<reference evidence="7" key="1">
    <citation type="submission" date="2016-07" db="EMBL/GenBank/DDBJ databases">
        <title>Frankia sp. NRRL B-16219 Genome sequencing.</title>
        <authorList>
            <person name="Ghodhbane-Gtari F."/>
            <person name="Swanson E."/>
            <person name="Gueddou A."/>
            <person name="Louati M."/>
            <person name="Nouioui I."/>
            <person name="Hezbri K."/>
            <person name="Abebe-Akele F."/>
            <person name="Simpson S."/>
            <person name="Morris K."/>
            <person name="Thomas K."/>
            <person name="Gtari M."/>
            <person name="Tisa L.S."/>
        </authorList>
    </citation>
    <scope>NUCLEOTIDE SEQUENCE [LARGE SCALE GENOMIC DNA]</scope>
    <source>
        <strain evidence="7">NRRL B-16219</strain>
    </source>
</reference>
<sequence>MSQRPYFVRVATPSKRPKGRPPVTDHAAIERAAFAVFTERGFDATTLDAIADAAGVGRRTLLRYYPSKNDIPWGQFDESLVELQKSLAGMPRDIPVHEAVHRAVLAFNHVDHEAAAQHRQRMTLLLRTPTLQAHSVLKYRRWREVIASYVAERHDLTADDLLPRTVGQVTLALALSAYEQWLEHEDRTIEEFLDEALRGLRGYFAGSPG</sequence>
<dbReference type="EMBL" id="MAXA01000282">
    <property type="protein sequence ID" value="OHV19255.1"/>
    <property type="molecule type" value="Genomic_DNA"/>
</dbReference>
<evidence type="ECO:0000256" key="2">
    <source>
        <dbReference type="ARBA" id="ARBA00023125"/>
    </source>
</evidence>
<dbReference type="GO" id="GO:0000976">
    <property type="term" value="F:transcription cis-regulatory region binding"/>
    <property type="evidence" value="ECO:0007669"/>
    <property type="project" value="TreeGrafter"/>
</dbReference>
<evidence type="ECO:0000313" key="6">
    <source>
        <dbReference type="EMBL" id="OHV19255.1"/>
    </source>
</evidence>
<dbReference type="PANTHER" id="PTHR30055:SF238">
    <property type="entry name" value="MYCOFACTOCIN BIOSYNTHESIS TRANSCRIPTIONAL REGULATOR MFTR-RELATED"/>
    <property type="match status" value="1"/>
</dbReference>
<dbReference type="Proteomes" id="UP000179769">
    <property type="component" value="Unassembled WGS sequence"/>
</dbReference>
<evidence type="ECO:0000259" key="5">
    <source>
        <dbReference type="PROSITE" id="PS50977"/>
    </source>
</evidence>
<feature type="DNA-binding region" description="H-T-H motif" evidence="4">
    <location>
        <begin position="46"/>
        <end position="65"/>
    </location>
</feature>
<evidence type="ECO:0000256" key="1">
    <source>
        <dbReference type="ARBA" id="ARBA00023015"/>
    </source>
</evidence>
<protein>
    <submittedName>
        <fullName evidence="6">Mycofactocin system transcriptional regulator</fullName>
    </submittedName>
</protein>
<evidence type="ECO:0000313" key="7">
    <source>
        <dbReference type="Proteomes" id="UP000179769"/>
    </source>
</evidence>
<name>A0A1S1PE92_9ACTN</name>
<dbReference type="GO" id="GO:0003700">
    <property type="term" value="F:DNA-binding transcription factor activity"/>
    <property type="evidence" value="ECO:0007669"/>
    <property type="project" value="TreeGrafter"/>
</dbReference>
<dbReference type="InterPro" id="IPR041347">
    <property type="entry name" value="MftR_C"/>
</dbReference>
<dbReference type="NCBIfam" id="TIGR03968">
    <property type="entry name" value="mycofact_TetR"/>
    <property type="match status" value="1"/>
</dbReference>
<dbReference type="PROSITE" id="PS50977">
    <property type="entry name" value="HTH_TETR_2"/>
    <property type="match status" value="1"/>
</dbReference>
<feature type="domain" description="HTH tetR-type" evidence="5">
    <location>
        <begin position="23"/>
        <end position="83"/>
    </location>
</feature>
<accession>A0A1S1PE92</accession>
<dbReference type="Gene3D" id="1.10.357.10">
    <property type="entry name" value="Tetracycline Repressor, domain 2"/>
    <property type="match status" value="1"/>
</dbReference>
<evidence type="ECO:0000256" key="3">
    <source>
        <dbReference type="ARBA" id="ARBA00023163"/>
    </source>
</evidence>
<keyword evidence="3" id="KW-0804">Transcription</keyword>
<dbReference type="Gene3D" id="1.10.10.60">
    <property type="entry name" value="Homeodomain-like"/>
    <property type="match status" value="1"/>
</dbReference>
<dbReference type="InterPro" id="IPR009057">
    <property type="entry name" value="Homeodomain-like_sf"/>
</dbReference>